<dbReference type="Pfam" id="PF20113">
    <property type="entry name" value="DUF6503"/>
    <property type="match status" value="1"/>
</dbReference>
<gene>
    <name evidence="1" type="ORF">H3Z83_09525</name>
</gene>
<dbReference type="RefSeq" id="WP_182125256.1">
    <property type="nucleotide sequence ID" value="NZ_JACGLS010000004.1"/>
</dbReference>
<dbReference type="InterPro" id="IPR045444">
    <property type="entry name" value="DUF6503"/>
</dbReference>
<name>A0A839ANT5_9FLAO</name>
<evidence type="ECO:0008006" key="3">
    <source>
        <dbReference type="Google" id="ProtNLM"/>
    </source>
</evidence>
<evidence type="ECO:0000313" key="2">
    <source>
        <dbReference type="Proteomes" id="UP000563906"/>
    </source>
</evidence>
<reference evidence="1 2" key="1">
    <citation type="submission" date="2020-07" db="EMBL/GenBank/DDBJ databases">
        <title>Bacterium isolated from marine sediment.</title>
        <authorList>
            <person name="Shang D."/>
            <person name="Du Z.-J."/>
        </authorList>
    </citation>
    <scope>NUCLEOTIDE SEQUENCE [LARGE SCALE GENOMIC DNA]</scope>
    <source>
        <strain evidence="1 2">S7007</strain>
    </source>
</reference>
<comment type="caution">
    <text evidence="1">The sequence shown here is derived from an EMBL/GenBank/DDBJ whole genome shotgun (WGS) entry which is preliminary data.</text>
</comment>
<sequence length="236" mass="27620">MRYLLLFLVISFVGCETKQEQLDGKLLLEKSSQFHDKNNEWNTADFTIHIQEPRVGNPSRYSIVSLNNKDNSFELQRNREQHISTHKIDENGSVTLLDGEVITDSLLIKKYRLEPKRNKRYHRFYKTLLGLPMSLPNEIKEMNAVEEAVFNSVESYKIPIELKEPLFSKHWVLYLSKKEHKILGLEMVFPDDATKGERLVFEGEFKLGNLILPRIRHWRELSNEYSGSDIIIGEVN</sequence>
<organism evidence="1 2">
    <name type="scientific">Tenacibaculum pelagium</name>
    <dbReference type="NCBI Taxonomy" id="2759527"/>
    <lineage>
        <taxon>Bacteria</taxon>
        <taxon>Pseudomonadati</taxon>
        <taxon>Bacteroidota</taxon>
        <taxon>Flavobacteriia</taxon>
        <taxon>Flavobacteriales</taxon>
        <taxon>Flavobacteriaceae</taxon>
        <taxon>Tenacibaculum</taxon>
    </lineage>
</organism>
<keyword evidence="2" id="KW-1185">Reference proteome</keyword>
<dbReference type="AlphaFoldDB" id="A0A839ANT5"/>
<evidence type="ECO:0000313" key="1">
    <source>
        <dbReference type="EMBL" id="MBA6156753.1"/>
    </source>
</evidence>
<proteinExistence type="predicted"/>
<protein>
    <recommendedName>
        <fullName evidence="3">Lipoprotein</fullName>
    </recommendedName>
</protein>
<dbReference type="EMBL" id="JACGLS010000004">
    <property type="protein sequence ID" value="MBA6156753.1"/>
    <property type="molecule type" value="Genomic_DNA"/>
</dbReference>
<accession>A0A839ANT5</accession>
<dbReference type="PROSITE" id="PS51257">
    <property type="entry name" value="PROKAR_LIPOPROTEIN"/>
    <property type="match status" value="1"/>
</dbReference>
<dbReference type="Proteomes" id="UP000563906">
    <property type="component" value="Unassembled WGS sequence"/>
</dbReference>